<keyword evidence="3" id="KW-0238">DNA-binding</keyword>
<dbReference type="OrthoDB" id="119203at2"/>
<dbReference type="InterPro" id="IPR005119">
    <property type="entry name" value="LysR_subst-bd"/>
</dbReference>
<dbReference type="InterPro" id="IPR000847">
    <property type="entry name" value="LysR_HTH_N"/>
</dbReference>
<dbReference type="Pfam" id="PF00126">
    <property type="entry name" value="HTH_1"/>
    <property type="match status" value="1"/>
</dbReference>
<evidence type="ECO:0000313" key="7">
    <source>
        <dbReference type="EMBL" id="OAQ56742.1"/>
    </source>
</evidence>
<name>A0A179EUB1_ENTTH</name>
<dbReference type="Proteomes" id="UP000078516">
    <property type="component" value="Unassembled WGS sequence"/>
</dbReference>
<dbReference type="EMBL" id="LWMN01000002">
    <property type="protein sequence ID" value="OAQ56742.1"/>
    <property type="molecule type" value="Genomic_DNA"/>
</dbReference>
<evidence type="ECO:0000259" key="5">
    <source>
        <dbReference type="PROSITE" id="PS50931"/>
    </source>
</evidence>
<protein>
    <submittedName>
        <fullName evidence="7">LysR family transcriptional regulator</fullName>
    </submittedName>
</protein>
<dbReference type="Pfam" id="PF03466">
    <property type="entry name" value="LysR_substrate"/>
    <property type="match status" value="1"/>
</dbReference>
<dbReference type="RefSeq" id="WP_067481411.1">
    <property type="nucleotide sequence ID" value="NZ_BJUG01000005.1"/>
</dbReference>
<keyword evidence="8" id="KW-1185">Reference proteome</keyword>
<comment type="caution">
    <text evidence="7">The sequence shown here is derived from an EMBL/GenBank/DDBJ whole genome shotgun (WGS) entry which is preliminary data.</text>
</comment>
<dbReference type="PANTHER" id="PTHR30346">
    <property type="entry name" value="TRANSCRIPTIONAL DUAL REGULATOR HCAR-RELATED"/>
    <property type="match status" value="1"/>
</dbReference>
<dbReference type="SUPFAM" id="SSF53850">
    <property type="entry name" value="Periplasmic binding protein-like II"/>
    <property type="match status" value="1"/>
</dbReference>
<dbReference type="GO" id="GO:0032993">
    <property type="term" value="C:protein-DNA complex"/>
    <property type="evidence" value="ECO:0007669"/>
    <property type="project" value="TreeGrafter"/>
</dbReference>
<dbReference type="SUPFAM" id="SSF46785">
    <property type="entry name" value="Winged helix' DNA-binding domain"/>
    <property type="match status" value="1"/>
</dbReference>
<dbReference type="PATRIC" id="fig|417368.6.peg.1893"/>
<dbReference type="InterPro" id="IPR036388">
    <property type="entry name" value="WH-like_DNA-bd_sf"/>
</dbReference>
<accession>A0A179EUB1</accession>
<evidence type="ECO:0000313" key="8">
    <source>
        <dbReference type="Proteomes" id="UP000078516"/>
    </source>
</evidence>
<feature type="domain" description="HTH lysR-type" evidence="5">
    <location>
        <begin position="1"/>
        <end position="58"/>
    </location>
</feature>
<reference evidence="7 8" key="1">
    <citation type="submission" date="2016-04" db="EMBL/GenBank/DDBJ databases">
        <title>Draft genome of an Enterococcus thailandicus strain isolated from bovine feces.</title>
        <authorList>
            <person name="Beukers A.G."/>
            <person name="Zaheer R."/>
            <person name="Goji N."/>
            <person name="Cook S.R."/>
            <person name="Amoako K."/>
            <person name="Chaves A.V."/>
            <person name="Ward M.P."/>
            <person name="Mcallister T.A."/>
        </authorList>
    </citation>
    <scope>NUCLEOTIDE SEQUENCE [LARGE SCALE GENOMIC DNA]</scope>
    <source>
        <strain evidence="7 8">F0711D 46</strain>
    </source>
</reference>
<keyword evidence="4" id="KW-0804">Transcription</keyword>
<dbReference type="GO" id="GO:0003677">
    <property type="term" value="F:DNA binding"/>
    <property type="evidence" value="ECO:0007669"/>
    <property type="project" value="UniProtKB-KW"/>
</dbReference>
<dbReference type="Proteomes" id="UP000321361">
    <property type="component" value="Unassembled WGS sequence"/>
</dbReference>
<dbReference type="CDD" id="cd05466">
    <property type="entry name" value="PBP2_LTTR_substrate"/>
    <property type="match status" value="1"/>
</dbReference>
<evidence type="ECO:0000256" key="3">
    <source>
        <dbReference type="ARBA" id="ARBA00023125"/>
    </source>
</evidence>
<dbReference type="AlphaFoldDB" id="A0A179EUB1"/>
<evidence type="ECO:0000256" key="1">
    <source>
        <dbReference type="ARBA" id="ARBA00009437"/>
    </source>
</evidence>
<dbReference type="Gene3D" id="1.10.10.10">
    <property type="entry name" value="Winged helix-like DNA-binding domain superfamily/Winged helix DNA-binding domain"/>
    <property type="match status" value="1"/>
</dbReference>
<reference evidence="6 9" key="2">
    <citation type="submission" date="2019-07" db="EMBL/GenBank/DDBJ databases">
        <title>Whole genome shotgun sequence of Enterococcus thailandicus NBRC 101867.</title>
        <authorList>
            <person name="Hosoyama A."/>
            <person name="Uohara A."/>
            <person name="Ohji S."/>
            <person name="Ichikawa N."/>
        </authorList>
    </citation>
    <scope>NUCLEOTIDE SEQUENCE [LARGE SCALE GENOMIC DNA]</scope>
    <source>
        <strain evidence="6 9">NBRC 101867</strain>
    </source>
</reference>
<dbReference type="InterPro" id="IPR036390">
    <property type="entry name" value="WH_DNA-bd_sf"/>
</dbReference>
<evidence type="ECO:0000256" key="4">
    <source>
        <dbReference type="ARBA" id="ARBA00023163"/>
    </source>
</evidence>
<dbReference type="KEGG" id="eth:CK496_01750"/>
<evidence type="ECO:0000256" key="2">
    <source>
        <dbReference type="ARBA" id="ARBA00023015"/>
    </source>
</evidence>
<comment type="similarity">
    <text evidence="1">Belongs to the LysR transcriptional regulatory family.</text>
</comment>
<keyword evidence="2" id="KW-0805">Transcription regulation</keyword>
<dbReference type="Gene3D" id="3.40.190.290">
    <property type="match status" value="1"/>
</dbReference>
<dbReference type="PANTHER" id="PTHR30346:SF0">
    <property type="entry name" value="HCA OPERON TRANSCRIPTIONAL ACTIVATOR HCAR"/>
    <property type="match status" value="1"/>
</dbReference>
<gene>
    <name evidence="7" type="ORF">A6E74_11445</name>
    <name evidence="6" type="ORF">ETH01_12430</name>
</gene>
<organism evidence="7 8">
    <name type="scientific">Enterococcus thailandicus</name>
    <dbReference type="NCBI Taxonomy" id="417368"/>
    <lineage>
        <taxon>Bacteria</taxon>
        <taxon>Bacillati</taxon>
        <taxon>Bacillota</taxon>
        <taxon>Bacilli</taxon>
        <taxon>Lactobacillales</taxon>
        <taxon>Enterococcaceae</taxon>
        <taxon>Enterococcus</taxon>
    </lineage>
</organism>
<dbReference type="PROSITE" id="PS50931">
    <property type="entry name" value="HTH_LYSR"/>
    <property type="match status" value="1"/>
</dbReference>
<proteinExistence type="inferred from homology"/>
<dbReference type="EMBL" id="BJUG01000005">
    <property type="protein sequence ID" value="GEK36956.1"/>
    <property type="molecule type" value="Genomic_DNA"/>
</dbReference>
<dbReference type="FunFam" id="1.10.10.10:FF:000001">
    <property type="entry name" value="LysR family transcriptional regulator"/>
    <property type="match status" value="1"/>
</dbReference>
<evidence type="ECO:0000313" key="6">
    <source>
        <dbReference type="EMBL" id="GEK36956.1"/>
    </source>
</evidence>
<sequence>MNIQKLVVFLDLAKTLSFTKTAEHLFTTQGTISKQIIALEKELDVQLFDRTHRKIELTEAAKLLLPYAKKIVEQYQEMNDVLETHTKKQNLSLSILTIPTMTHYAGFRHITQFLKLHPEFSIQLKEVESAEVPYYSTEQTDSIIFGRNFHEPPANFEWLPTEKDYFVAVLPAHHPLAQAKKLNLRELKDESFLLLGQQTNLYQPVIDLCHEVGFEPNIVYNGSRMDLILNMIANDMGISIVMEKTVNYLLKEDTILVPITPNRESFLAFARKQGEHSLASNTFWKYLKQNIQLLRS</sequence>
<dbReference type="GO" id="GO:0003700">
    <property type="term" value="F:DNA-binding transcription factor activity"/>
    <property type="evidence" value="ECO:0007669"/>
    <property type="project" value="InterPro"/>
</dbReference>
<dbReference type="GeneID" id="77486360"/>
<dbReference type="PRINTS" id="PR00039">
    <property type="entry name" value="HTHLYSR"/>
</dbReference>
<evidence type="ECO:0000313" key="9">
    <source>
        <dbReference type="Proteomes" id="UP000321361"/>
    </source>
</evidence>